<proteinExistence type="predicted"/>
<feature type="region of interest" description="Disordered" evidence="1">
    <location>
        <begin position="48"/>
        <end position="69"/>
    </location>
</feature>
<evidence type="ECO:0000313" key="2">
    <source>
        <dbReference type="WBParaSite" id="MCU_006556-RA"/>
    </source>
</evidence>
<dbReference type="WBParaSite" id="MCU_006556-RA">
    <property type="protein sequence ID" value="MCU_006556-RA"/>
    <property type="gene ID" value="MCU_006556"/>
</dbReference>
<dbReference type="AlphaFoldDB" id="A0A5K3F998"/>
<sequence>MTGPAWANYSASLSFYTANKRTAWFGLFITWPTPRKLGGDCFSSKCHAPPTKATGQDSTDWTPADTDPASRIVSRECSLQAAEGAGEAGPSSV</sequence>
<reference evidence="2" key="1">
    <citation type="submission" date="2019-11" db="UniProtKB">
        <authorList>
            <consortium name="WormBaseParasite"/>
        </authorList>
    </citation>
    <scope>IDENTIFICATION</scope>
</reference>
<evidence type="ECO:0000256" key="1">
    <source>
        <dbReference type="SAM" id="MobiDB-lite"/>
    </source>
</evidence>
<name>A0A5K3F998_MESCO</name>
<organism evidence="2">
    <name type="scientific">Mesocestoides corti</name>
    <name type="common">Flatworm</name>
    <dbReference type="NCBI Taxonomy" id="53468"/>
    <lineage>
        <taxon>Eukaryota</taxon>
        <taxon>Metazoa</taxon>
        <taxon>Spiralia</taxon>
        <taxon>Lophotrochozoa</taxon>
        <taxon>Platyhelminthes</taxon>
        <taxon>Cestoda</taxon>
        <taxon>Eucestoda</taxon>
        <taxon>Cyclophyllidea</taxon>
        <taxon>Mesocestoididae</taxon>
        <taxon>Mesocestoides</taxon>
    </lineage>
</organism>
<accession>A0A5K3F998</accession>
<protein>
    <submittedName>
        <fullName evidence="2">Uncharacterized protein</fullName>
    </submittedName>
</protein>